<dbReference type="PANTHER" id="PTHR46179">
    <property type="entry name" value="ZINC FINGER PROTEIN"/>
    <property type="match status" value="1"/>
</dbReference>
<evidence type="ECO:0000256" key="2">
    <source>
        <dbReference type="SAM" id="MobiDB-lite"/>
    </source>
</evidence>
<dbReference type="AlphaFoldDB" id="A0AAD6EEE4"/>
<dbReference type="PANTHER" id="PTHR46179:SF19">
    <property type="entry name" value="C2H2 FINGER DOMAIN TRANSCRIPTION FACTOR (EUROFUNG)-RELATED"/>
    <property type="match status" value="1"/>
</dbReference>
<sequence>MDPDMYFAQVLQDTPSCSTFDSYISDPKKSSINDTLSCVYGGPKAPSDQNPQSYFSANDIIPSKGMTSMQLYQTYLSHDPVMDQHLQAISCYYNTQQMNDWFLGSESAGSLYQSITPNPTGPTFGLVPTMISQETQLSFDGNTIADTQQCLSPLPMHFAYDSSLAPPTPAASSLDTSMSSISSPPALSNVEVSSPPVSACNQARLAQYGILDDDGLWRCAHLGCTSEARFRRGCDLRKHFNRHRKQWPCRHNGCSKSKQDSFSSKKDRNRHEGMHNPSIVCEYDGCERVFSRVDNMKDHVRRVHRRIGKNRWG</sequence>
<accession>A0AAD6EEE4</accession>
<dbReference type="PROSITE" id="PS50157">
    <property type="entry name" value="ZINC_FINGER_C2H2_2"/>
    <property type="match status" value="1"/>
</dbReference>
<evidence type="ECO:0000256" key="1">
    <source>
        <dbReference type="PROSITE-ProRule" id="PRU00042"/>
    </source>
</evidence>
<dbReference type="InterPro" id="IPR036236">
    <property type="entry name" value="Znf_C2H2_sf"/>
</dbReference>
<dbReference type="GO" id="GO:0008270">
    <property type="term" value="F:zinc ion binding"/>
    <property type="evidence" value="ECO:0007669"/>
    <property type="project" value="UniProtKB-KW"/>
</dbReference>
<dbReference type="InterPro" id="IPR051061">
    <property type="entry name" value="Zinc_finger_trans_reg"/>
</dbReference>
<dbReference type="SMART" id="SM00355">
    <property type="entry name" value="ZnF_C2H2"/>
    <property type="match status" value="3"/>
</dbReference>
<feature type="region of interest" description="Disordered" evidence="2">
    <location>
        <begin position="251"/>
        <end position="274"/>
    </location>
</feature>
<evidence type="ECO:0000259" key="3">
    <source>
        <dbReference type="PROSITE" id="PS50157"/>
    </source>
</evidence>
<keyword evidence="5" id="KW-1185">Reference proteome</keyword>
<feature type="domain" description="C2H2-type" evidence="3">
    <location>
        <begin position="279"/>
        <end position="304"/>
    </location>
</feature>
<evidence type="ECO:0000313" key="4">
    <source>
        <dbReference type="EMBL" id="KAJ5615738.1"/>
    </source>
</evidence>
<keyword evidence="1" id="KW-0479">Metal-binding</keyword>
<comment type="caution">
    <text evidence="4">The sequence shown here is derived from an EMBL/GenBank/DDBJ whole genome shotgun (WGS) entry which is preliminary data.</text>
</comment>
<dbReference type="Proteomes" id="UP001213799">
    <property type="component" value="Unassembled WGS sequence"/>
</dbReference>
<dbReference type="Gene3D" id="3.30.160.60">
    <property type="entry name" value="Classic Zinc Finger"/>
    <property type="match status" value="1"/>
</dbReference>
<dbReference type="GeneID" id="81582152"/>
<dbReference type="EMBL" id="JAQJAE010000001">
    <property type="protein sequence ID" value="KAJ5615738.1"/>
    <property type="molecule type" value="Genomic_DNA"/>
</dbReference>
<dbReference type="PROSITE" id="PS00028">
    <property type="entry name" value="ZINC_FINGER_C2H2_1"/>
    <property type="match status" value="1"/>
</dbReference>
<dbReference type="SUPFAM" id="SSF57667">
    <property type="entry name" value="beta-beta-alpha zinc fingers"/>
    <property type="match status" value="1"/>
</dbReference>
<keyword evidence="1" id="KW-0863">Zinc-finger</keyword>
<proteinExistence type="predicted"/>
<name>A0AAD6EEE4_9EURO</name>
<organism evidence="4 5">
    <name type="scientific">Penicillium hordei</name>
    <dbReference type="NCBI Taxonomy" id="40994"/>
    <lineage>
        <taxon>Eukaryota</taxon>
        <taxon>Fungi</taxon>
        <taxon>Dikarya</taxon>
        <taxon>Ascomycota</taxon>
        <taxon>Pezizomycotina</taxon>
        <taxon>Eurotiomycetes</taxon>
        <taxon>Eurotiomycetidae</taxon>
        <taxon>Eurotiales</taxon>
        <taxon>Aspergillaceae</taxon>
        <taxon>Penicillium</taxon>
    </lineage>
</organism>
<dbReference type="GO" id="GO:0005634">
    <property type="term" value="C:nucleus"/>
    <property type="evidence" value="ECO:0007669"/>
    <property type="project" value="TreeGrafter"/>
</dbReference>
<reference evidence="4" key="1">
    <citation type="journal article" date="2023" name="IMA Fungus">
        <title>Comparative genomic study of the Penicillium genus elucidates a diverse pangenome and 15 lateral gene transfer events.</title>
        <authorList>
            <person name="Petersen C."/>
            <person name="Sorensen T."/>
            <person name="Nielsen M.R."/>
            <person name="Sondergaard T.E."/>
            <person name="Sorensen J.L."/>
            <person name="Fitzpatrick D.A."/>
            <person name="Frisvad J.C."/>
            <person name="Nielsen K.L."/>
        </authorList>
    </citation>
    <scope>NUCLEOTIDE SEQUENCE</scope>
    <source>
        <strain evidence="4">IBT 12815</strain>
    </source>
</reference>
<protein>
    <recommendedName>
        <fullName evidence="3">C2H2-type domain-containing protein</fullName>
    </recommendedName>
</protein>
<dbReference type="InterPro" id="IPR013087">
    <property type="entry name" value="Znf_C2H2_type"/>
</dbReference>
<keyword evidence="1" id="KW-0862">Zinc</keyword>
<feature type="region of interest" description="Disordered" evidence="2">
    <location>
        <begin position="169"/>
        <end position="188"/>
    </location>
</feature>
<feature type="compositionally biased region" description="Basic and acidic residues" evidence="2">
    <location>
        <begin position="257"/>
        <end position="274"/>
    </location>
</feature>
<dbReference type="RefSeq" id="XP_056756905.1">
    <property type="nucleotide sequence ID" value="XM_056891910.1"/>
</dbReference>
<gene>
    <name evidence="4" type="ORF">N7537_000852</name>
</gene>
<dbReference type="GO" id="GO:0006357">
    <property type="term" value="P:regulation of transcription by RNA polymerase II"/>
    <property type="evidence" value="ECO:0007669"/>
    <property type="project" value="TreeGrafter"/>
</dbReference>
<evidence type="ECO:0000313" key="5">
    <source>
        <dbReference type="Proteomes" id="UP001213799"/>
    </source>
</evidence>
<reference evidence="4" key="2">
    <citation type="submission" date="2023-01" db="EMBL/GenBank/DDBJ databases">
        <authorList>
            <person name="Petersen C."/>
        </authorList>
    </citation>
    <scope>NUCLEOTIDE SEQUENCE</scope>
    <source>
        <strain evidence="4">IBT 12815</strain>
    </source>
</reference>